<protein>
    <submittedName>
        <fullName evidence="1">Uncharacterized protein</fullName>
    </submittedName>
</protein>
<dbReference type="AlphaFoldDB" id="A0A7R9CTP0"/>
<name>A0A7R9CTP0_TIMPO</name>
<proteinExistence type="predicted"/>
<gene>
    <name evidence="1" type="ORF">TPSB3V08_LOCUS3260</name>
</gene>
<evidence type="ECO:0000313" key="1">
    <source>
        <dbReference type="EMBL" id="CAD7401790.1"/>
    </source>
</evidence>
<reference evidence="1" key="1">
    <citation type="submission" date="2020-11" db="EMBL/GenBank/DDBJ databases">
        <authorList>
            <person name="Tran Van P."/>
        </authorList>
    </citation>
    <scope>NUCLEOTIDE SEQUENCE</scope>
</reference>
<organism evidence="1">
    <name type="scientific">Timema poppense</name>
    <name type="common">Walking stick</name>
    <dbReference type="NCBI Taxonomy" id="170557"/>
    <lineage>
        <taxon>Eukaryota</taxon>
        <taxon>Metazoa</taxon>
        <taxon>Ecdysozoa</taxon>
        <taxon>Arthropoda</taxon>
        <taxon>Hexapoda</taxon>
        <taxon>Insecta</taxon>
        <taxon>Pterygota</taxon>
        <taxon>Neoptera</taxon>
        <taxon>Polyneoptera</taxon>
        <taxon>Phasmatodea</taxon>
        <taxon>Timematodea</taxon>
        <taxon>Timematoidea</taxon>
        <taxon>Timematidae</taxon>
        <taxon>Timema</taxon>
    </lineage>
</organism>
<dbReference type="EMBL" id="OD001418">
    <property type="protein sequence ID" value="CAD7401790.1"/>
    <property type="molecule type" value="Genomic_DNA"/>
</dbReference>
<sequence length="229" mass="25164">MSGADRRAPDCLPFEDKSLSYALIRSPPIFGFLGLVHARNFELQLITSDPDSGRSHLTEASGKAACERAGFLCELQAAYANPYPHGVRMSGEPNTSLNLATNEDQIRLLLLEGDVSDIEIDLEEDEGEEIIFSNKSNDESEQPENIQAVGLTIELDTAYDEDLDDVPLSERLSYATRRPSIFGVVPIPVGANDGLKVKALSVRNPLWKLEELHALPTPANATRKDCQQE</sequence>
<accession>A0A7R9CTP0</accession>